<dbReference type="eggNOG" id="COG0446">
    <property type="taxonomic scope" value="Bacteria"/>
</dbReference>
<keyword evidence="1" id="KW-0560">Oxidoreductase</keyword>
<organism evidence="3 4">
    <name type="scientific">Nitratireductor indicus C115</name>
    <dbReference type="NCBI Taxonomy" id="1231190"/>
    <lineage>
        <taxon>Bacteria</taxon>
        <taxon>Pseudomonadati</taxon>
        <taxon>Pseudomonadota</taxon>
        <taxon>Alphaproteobacteria</taxon>
        <taxon>Hyphomicrobiales</taxon>
        <taxon>Phyllobacteriaceae</taxon>
        <taxon>Nitratireductor</taxon>
    </lineage>
</organism>
<dbReference type="PANTHER" id="PTHR42949:SF3">
    <property type="entry name" value="ANAEROBIC GLYCEROL-3-PHOSPHATE DEHYDROGENASE SUBUNIT B"/>
    <property type="match status" value="1"/>
</dbReference>
<dbReference type="GO" id="GO:0016491">
    <property type="term" value="F:oxidoreductase activity"/>
    <property type="evidence" value="ECO:0007669"/>
    <property type="project" value="UniProtKB-KW"/>
</dbReference>
<dbReference type="Pfam" id="PF07992">
    <property type="entry name" value="Pyr_redox_2"/>
    <property type="match status" value="1"/>
</dbReference>
<dbReference type="InterPro" id="IPR041854">
    <property type="entry name" value="BFD-like_2Fe2S-bd_dom_sf"/>
</dbReference>
<dbReference type="Proteomes" id="UP000007374">
    <property type="component" value="Unassembled WGS sequence"/>
</dbReference>
<evidence type="ECO:0000313" key="3">
    <source>
        <dbReference type="EMBL" id="EKF44273.1"/>
    </source>
</evidence>
<dbReference type="Gene3D" id="1.10.10.1100">
    <property type="entry name" value="BFD-like [2Fe-2S]-binding domain"/>
    <property type="match status" value="1"/>
</dbReference>
<dbReference type="PANTHER" id="PTHR42949">
    <property type="entry name" value="ANAEROBIC GLYCEROL-3-PHOSPHATE DEHYDROGENASE SUBUNIT B"/>
    <property type="match status" value="1"/>
</dbReference>
<protein>
    <submittedName>
        <fullName evidence="3">BFD (2Fe-2S)-binding domain-containing protein</fullName>
    </submittedName>
</protein>
<dbReference type="PRINTS" id="PR00368">
    <property type="entry name" value="FADPNR"/>
</dbReference>
<dbReference type="InterPro" id="IPR023753">
    <property type="entry name" value="FAD/NAD-binding_dom"/>
</dbReference>
<evidence type="ECO:0000313" key="4">
    <source>
        <dbReference type="Proteomes" id="UP000007374"/>
    </source>
</evidence>
<dbReference type="Gene3D" id="3.40.50.720">
    <property type="entry name" value="NAD(P)-binding Rossmann-like Domain"/>
    <property type="match status" value="1"/>
</dbReference>
<dbReference type="AlphaFoldDB" id="K2N9N5"/>
<name>K2N9N5_9HYPH</name>
<evidence type="ECO:0000259" key="2">
    <source>
        <dbReference type="Pfam" id="PF07992"/>
    </source>
</evidence>
<dbReference type="InterPro" id="IPR051691">
    <property type="entry name" value="Metab_Enz_Cyan_OpOx_G3PDH"/>
</dbReference>
<dbReference type="SUPFAM" id="SSF51905">
    <property type="entry name" value="FAD/NAD(P)-binding domain"/>
    <property type="match status" value="1"/>
</dbReference>
<sequence length="453" mass="47891">MADPDVLIVGAGPAGLAAAVELAASGVSVELAEQRGTIGGAIYRQPISAATPVPQAAAAKARWRSLSAAFDESGVRVRHATVFLGIEADGQVLLDDRRSGGVVCLRPKVVILATGAVETVHPRPGWHLAGVTTAGGLQVMMKERGRAPEGRVILAGNGPLLIAVAAQMARLGNPPVAVVEAGDPFRRPAAGLGLLAFPGLLREAAGYVLDVKRHRVPWLRGTRLAAIEPQGEGFAVTLEDARGTRRMEVDRVALHDGIRPNDFGLPQVGGRGEGPLVLHAGDCREALGAPAAGADGHRAAREAIRHLGADRTANSREGRDIARYRKAQALLARLFAPLPEALPFENLPDETLLCRCEGRTVGDLRALCEMPDRLTGREVKHNGRFAMGACQGRFCAANTAVLMARMRPEAPAPTPVDLTGRRWPARPVSIGALMQAAPENTDQDKEMTDEVHK</sequence>
<dbReference type="Gene3D" id="3.50.50.60">
    <property type="entry name" value="FAD/NAD(P)-binding domain"/>
    <property type="match status" value="1"/>
</dbReference>
<dbReference type="PATRIC" id="fig|1231190.3.peg.210"/>
<dbReference type="RefSeq" id="WP_009449352.1">
    <property type="nucleotide sequence ID" value="NZ_AMSI01000001.1"/>
</dbReference>
<dbReference type="InterPro" id="IPR036188">
    <property type="entry name" value="FAD/NAD-bd_sf"/>
</dbReference>
<accession>K2N9N5</accession>
<proteinExistence type="predicted"/>
<dbReference type="EMBL" id="AMSI01000001">
    <property type="protein sequence ID" value="EKF44273.1"/>
    <property type="molecule type" value="Genomic_DNA"/>
</dbReference>
<gene>
    <name evidence="3" type="ORF">NA8A_00985</name>
</gene>
<keyword evidence="4" id="KW-1185">Reference proteome</keyword>
<comment type="caution">
    <text evidence="3">The sequence shown here is derived from an EMBL/GenBank/DDBJ whole genome shotgun (WGS) entry which is preliminary data.</text>
</comment>
<dbReference type="OrthoDB" id="9801699at2"/>
<dbReference type="STRING" id="721133.SAMN05216176_102198"/>
<evidence type="ECO:0000256" key="1">
    <source>
        <dbReference type="ARBA" id="ARBA00023002"/>
    </source>
</evidence>
<dbReference type="PRINTS" id="PR00469">
    <property type="entry name" value="PNDRDTASEII"/>
</dbReference>
<reference evidence="3 4" key="1">
    <citation type="journal article" date="2012" name="J. Bacteriol.">
        <title>Genome Sequence of Nitratireductor indicus Type Strain C115.</title>
        <authorList>
            <person name="Lai Q."/>
            <person name="Li G."/>
            <person name="Yu Z."/>
            <person name="Shao Z."/>
        </authorList>
    </citation>
    <scope>NUCLEOTIDE SEQUENCE [LARGE SCALE GENOMIC DNA]</scope>
    <source>
        <strain evidence="3 4">C115</strain>
    </source>
</reference>
<feature type="domain" description="FAD/NAD(P)-binding" evidence="2">
    <location>
        <begin position="5"/>
        <end position="265"/>
    </location>
</feature>